<gene>
    <name evidence="3" type="ORF">RhiirA4_458846</name>
</gene>
<organism evidence="3 4">
    <name type="scientific">Rhizophagus irregularis</name>
    <dbReference type="NCBI Taxonomy" id="588596"/>
    <lineage>
        <taxon>Eukaryota</taxon>
        <taxon>Fungi</taxon>
        <taxon>Fungi incertae sedis</taxon>
        <taxon>Mucoromycota</taxon>
        <taxon>Glomeromycotina</taxon>
        <taxon>Glomeromycetes</taxon>
        <taxon>Glomerales</taxon>
        <taxon>Glomeraceae</taxon>
        <taxon>Rhizophagus</taxon>
    </lineage>
</organism>
<evidence type="ECO:0000313" key="4">
    <source>
        <dbReference type="Proteomes" id="UP000234323"/>
    </source>
</evidence>
<dbReference type="PANTHER" id="PTHR24410">
    <property type="entry name" value="HL07962P-RELATED"/>
    <property type="match status" value="1"/>
</dbReference>
<dbReference type="Pfam" id="PF00651">
    <property type="entry name" value="BTB"/>
    <property type="match status" value="1"/>
</dbReference>
<dbReference type="VEuPathDB" id="FungiDB:RhiirFUN_002062"/>
<dbReference type="Proteomes" id="UP000234323">
    <property type="component" value="Unassembled WGS sequence"/>
</dbReference>
<reference evidence="3 4" key="1">
    <citation type="submission" date="2015-10" db="EMBL/GenBank/DDBJ databases">
        <title>Genome analyses suggest a sexual origin of heterokaryosis in a supposedly ancient asexual fungus.</title>
        <authorList>
            <person name="Ropars J."/>
            <person name="Sedzielewska K."/>
            <person name="Noel J."/>
            <person name="Charron P."/>
            <person name="Farinelli L."/>
            <person name="Marton T."/>
            <person name="Kruger M."/>
            <person name="Pelin A."/>
            <person name="Brachmann A."/>
            <person name="Corradi N."/>
        </authorList>
    </citation>
    <scope>NUCLEOTIDE SEQUENCE [LARGE SCALE GENOMIC DNA]</scope>
    <source>
        <strain evidence="3 4">A4</strain>
    </source>
</reference>
<evidence type="ECO:0000259" key="1">
    <source>
        <dbReference type="PROSITE" id="PS50097"/>
    </source>
</evidence>
<name>A0A2I1GD34_9GLOM</name>
<dbReference type="CDD" id="cd18186">
    <property type="entry name" value="BTB_POZ_ZBTB_KLHL-like"/>
    <property type="match status" value="1"/>
</dbReference>
<feature type="domain" description="TLDc" evidence="2">
    <location>
        <begin position="294"/>
        <end position="474"/>
    </location>
</feature>
<sequence>MEYEPTQNLVNDLSHLLKDTSNCDVKIRVGKEPNIKEFKVHSFVLSSRSIYFKKAFSEKWARKENEFFISNQPNISPTVFEILINYIYLGTFSVDNNKISLVDILIASDEIELLEVYRQLEKRLLENELAWKFPKDFITLYHYRDRFNNLYEVILELVCNKPEIVFNSKEFFKIEEDCLIQLLKCNNIKLEEIEIWDYLIKWGIKNTDSISNDNLIKWTSMDFRELEKTLHNCIPYIRFSQMFPQVFNIIRKQYKSILPKDLVDDVLQYFSDPNSKPLLKNLPLRVSVYPLNSKIINANDAAIIASWIDKKKGIPYRLKDIPIKFELIYRASHEGFNTNKFHECCDNKGPTVVIIKVRNSGEIIGGYNSLDWRSVKYKGSHYNRFYIDHKCKTSNSFIFSLFSSTNGVIPILSRVTSKKEAIIWCKDKGPCFGLQDLWINNNSMFGRSKQKYYKKKIINRETFEIEDYEIYFNIYFKNSVGEEYENGLYMAIRGRLLTMARLDPNLRYKSVNTHYKFGILLLLQQMISTSMKQTISIRYINIPEFVYKIFIKSDDFKSEEIDI</sequence>
<proteinExistence type="predicted"/>
<dbReference type="InterPro" id="IPR011333">
    <property type="entry name" value="SKP1/BTB/POZ_sf"/>
</dbReference>
<accession>A0A2I1GD34</accession>
<dbReference type="PROSITE" id="PS50097">
    <property type="entry name" value="BTB"/>
    <property type="match status" value="1"/>
</dbReference>
<comment type="caution">
    <text evidence="3">The sequence shown here is derived from an EMBL/GenBank/DDBJ whole genome shotgun (WGS) entry which is preliminary data.</text>
</comment>
<dbReference type="VEuPathDB" id="FungiDB:FUN_002009"/>
<evidence type="ECO:0000259" key="2">
    <source>
        <dbReference type="PROSITE" id="PS51886"/>
    </source>
</evidence>
<dbReference type="PROSITE" id="PS51886">
    <property type="entry name" value="TLDC"/>
    <property type="match status" value="1"/>
</dbReference>
<dbReference type="SMART" id="SM00225">
    <property type="entry name" value="BTB"/>
    <property type="match status" value="1"/>
</dbReference>
<dbReference type="InterPro" id="IPR051481">
    <property type="entry name" value="BTB-POZ/Galectin-3-binding"/>
</dbReference>
<dbReference type="InterPro" id="IPR000210">
    <property type="entry name" value="BTB/POZ_dom"/>
</dbReference>
<evidence type="ECO:0008006" key="5">
    <source>
        <dbReference type="Google" id="ProtNLM"/>
    </source>
</evidence>
<evidence type="ECO:0000313" key="3">
    <source>
        <dbReference type="EMBL" id="PKY44521.1"/>
    </source>
</evidence>
<feature type="domain" description="BTB" evidence="1">
    <location>
        <begin position="23"/>
        <end position="96"/>
    </location>
</feature>
<dbReference type="Gene3D" id="3.30.710.10">
    <property type="entry name" value="Potassium Channel Kv1.1, Chain A"/>
    <property type="match status" value="1"/>
</dbReference>
<dbReference type="PANTHER" id="PTHR24410:SF23">
    <property type="entry name" value="BTB DOMAIN-CONTAINING PROTEIN-RELATED"/>
    <property type="match status" value="1"/>
</dbReference>
<dbReference type="Pfam" id="PF07534">
    <property type="entry name" value="TLD"/>
    <property type="match status" value="1"/>
</dbReference>
<protein>
    <recommendedName>
        <fullName evidence="5">Serine-enriched protein</fullName>
    </recommendedName>
</protein>
<dbReference type="VEuPathDB" id="FungiDB:RhiirA1_451710"/>
<dbReference type="SUPFAM" id="SSF54695">
    <property type="entry name" value="POZ domain"/>
    <property type="match status" value="1"/>
</dbReference>
<dbReference type="AlphaFoldDB" id="A0A2I1GD34"/>
<keyword evidence="4" id="KW-1185">Reference proteome</keyword>
<dbReference type="Gene3D" id="1.25.40.420">
    <property type="match status" value="1"/>
</dbReference>
<dbReference type="EMBL" id="LLXI01000328">
    <property type="protein sequence ID" value="PKY44521.1"/>
    <property type="molecule type" value="Genomic_DNA"/>
</dbReference>
<dbReference type="InterPro" id="IPR006571">
    <property type="entry name" value="TLDc_dom"/>
</dbReference>